<reference evidence="1" key="1">
    <citation type="submission" date="2020-11" db="EMBL/GenBank/DDBJ databases">
        <authorList>
            <person name="Tran Van P."/>
        </authorList>
    </citation>
    <scope>NUCLEOTIDE SEQUENCE</scope>
</reference>
<dbReference type="PANTHER" id="PTHR46068">
    <property type="entry name" value="PROTEIN CBG27172"/>
    <property type="match status" value="1"/>
</dbReference>
<proteinExistence type="predicted"/>
<protein>
    <submittedName>
        <fullName evidence="1">Uncharacterized protein</fullName>
    </submittedName>
</protein>
<gene>
    <name evidence="1" type="ORF">DSTB1V02_LOCUS4452</name>
</gene>
<name>A0A7R9A5W4_9CRUS</name>
<dbReference type="AlphaFoldDB" id="A0A7R9A5W4"/>
<evidence type="ECO:0000313" key="2">
    <source>
        <dbReference type="Proteomes" id="UP000677054"/>
    </source>
</evidence>
<dbReference type="EMBL" id="CAJPEV010000659">
    <property type="protein sequence ID" value="CAG0887355.1"/>
    <property type="molecule type" value="Genomic_DNA"/>
</dbReference>
<accession>A0A7R9A5W4</accession>
<sequence>MTEIYDLVVERYKAGNRPVDLMKELKNLKVTPNMAQGCEKEDHPHARDNQEQRNKIAFNPHRSFRKMAKEAVIDPKTVWDILHEDLGTKSYSIQKRQLLTDVQKQKRLDCSRKLLSRLKKGYLSKFVLTDEKLLIVEAVQNLRNNRVVAKNIKAIPGNEKFHLKGKHPAGIMVWAEISTSRKTSLVFIPPGVKIRMKEFGDHTSSETQVFLRDVFKAEWETMLGNSENCGLAVRLLKSGILTQRDFDEIMVPRKQNDRNIILFMKLPARVTSDNFQDFLKVLENAGQNDICGKLLAQSSSETQVFLRDVFKAEWETMLGNSENCGLAVRLLKSGILTQRDFDEIMVPRKQNDRNIILFMKLPARVTSDNFQDFLKVLENAGQNDICGKLLAQ</sequence>
<dbReference type="OrthoDB" id="10006939at2759"/>
<dbReference type="Proteomes" id="UP000677054">
    <property type="component" value="Unassembled WGS sequence"/>
</dbReference>
<dbReference type="SUPFAM" id="SSF47986">
    <property type="entry name" value="DEATH domain"/>
    <property type="match status" value="2"/>
</dbReference>
<dbReference type="EMBL" id="LR900176">
    <property type="protein sequence ID" value="CAD7244558.1"/>
    <property type="molecule type" value="Genomic_DNA"/>
</dbReference>
<dbReference type="PANTHER" id="PTHR46068:SF1">
    <property type="entry name" value="TRANSPOSASE IS30-LIKE HTH DOMAIN-CONTAINING PROTEIN"/>
    <property type="match status" value="1"/>
</dbReference>
<evidence type="ECO:0000313" key="1">
    <source>
        <dbReference type="EMBL" id="CAD7244558.1"/>
    </source>
</evidence>
<dbReference type="Gene3D" id="1.10.533.10">
    <property type="entry name" value="Death Domain, Fas"/>
    <property type="match status" value="1"/>
</dbReference>
<organism evidence="1">
    <name type="scientific">Darwinula stevensoni</name>
    <dbReference type="NCBI Taxonomy" id="69355"/>
    <lineage>
        <taxon>Eukaryota</taxon>
        <taxon>Metazoa</taxon>
        <taxon>Ecdysozoa</taxon>
        <taxon>Arthropoda</taxon>
        <taxon>Crustacea</taxon>
        <taxon>Oligostraca</taxon>
        <taxon>Ostracoda</taxon>
        <taxon>Podocopa</taxon>
        <taxon>Podocopida</taxon>
        <taxon>Darwinulocopina</taxon>
        <taxon>Darwinuloidea</taxon>
        <taxon>Darwinulidae</taxon>
        <taxon>Darwinula</taxon>
    </lineage>
</organism>
<keyword evidence="2" id="KW-1185">Reference proteome</keyword>
<dbReference type="Gene3D" id="3.30.420.10">
    <property type="entry name" value="Ribonuclease H-like superfamily/Ribonuclease H"/>
    <property type="match status" value="1"/>
</dbReference>
<dbReference type="InterPro" id="IPR036397">
    <property type="entry name" value="RNaseH_sf"/>
</dbReference>
<dbReference type="InterPro" id="IPR011029">
    <property type="entry name" value="DEATH-like_dom_sf"/>
</dbReference>
<dbReference type="GO" id="GO:0003676">
    <property type="term" value="F:nucleic acid binding"/>
    <property type="evidence" value="ECO:0007669"/>
    <property type="project" value="InterPro"/>
</dbReference>